<gene>
    <name evidence="5" type="ORF">DWV00_26325</name>
</gene>
<sequence>MKRSLIEFAKVAVTFGAFACLGIALTHATWGVSSIWPANGLIVGLFFNGRKTRWRTLTIAVAAGALVANLLFLRDRPAVPLFTFGNVVEVLALWVSLSASRAPVSAVVSPRSLFRFLLCAVLFPATVSALAVGVVAHLTRGWPLLFVSRSWLFSDALGLALFLPLGHAVRGAQRLLNIGLSRRRFGTHFSRASVHGVLAHAIVLLVSVATFHRGHWIPPYWVLPSVILAVLWAGSYAAVTGTCIASAVAVISTVSQPFSSPLGAFATPEKAILEVQGFTLACMLASYLMASVLADRRRYLAQATAGHRTQLELARKLREANAELEALALQDPLTRLPNRRRFESAFADGSFTTNADRGEVAVMFIDVDWFKRFNDRYGHAFGDGALRAVANVIGERLPDGAIAARIGGEEFAVLMPDASAAVAEGLAESIVQRVRLLSIAHADSPYEHVTVSVGLMLSKRGVAVDRASLLDAADAAMYRAKSEGRNRWVRLDRDGATHVPAIGQGTCQSV</sequence>
<keyword evidence="3" id="KW-1133">Transmembrane helix</keyword>
<dbReference type="Pfam" id="PF00990">
    <property type="entry name" value="GGDEF"/>
    <property type="match status" value="1"/>
</dbReference>
<evidence type="ECO:0000313" key="6">
    <source>
        <dbReference type="Proteomes" id="UP000256838"/>
    </source>
</evidence>
<feature type="domain" description="GGDEF" evidence="4">
    <location>
        <begin position="358"/>
        <end position="493"/>
    </location>
</feature>
<dbReference type="CDD" id="cd01949">
    <property type="entry name" value="GGDEF"/>
    <property type="match status" value="1"/>
</dbReference>
<feature type="transmembrane region" description="Helical" evidence="3">
    <location>
        <begin position="112"/>
        <end position="138"/>
    </location>
</feature>
<dbReference type="Proteomes" id="UP000256838">
    <property type="component" value="Unassembled WGS sequence"/>
</dbReference>
<dbReference type="GO" id="GO:0052621">
    <property type="term" value="F:diguanylate cyclase activity"/>
    <property type="evidence" value="ECO:0007669"/>
    <property type="project" value="UniProtKB-EC"/>
</dbReference>
<dbReference type="PROSITE" id="PS50887">
    <property type="entry name" value="GGDEF"/>
    <property type="match status" value="1"/>
</dbReference>
<protein>
    <recommendedName>
        <fullName evidence="1">diguanylate cyclase</fullName>
        <ecNumber evidence="1">2.7.7.65</ecNumber>
    </recommendedName>
</protein>
<dbReference type="Gene3D" id="3.30.70.270">
    <property type="match status" value="1"/>
</dbReference>
<comment type="caution">
    <text evidence="5">The sequence shown here is derived from an EMBL/GenBank/DDBJ whole genome shotgun (WGS) entry which is preliminary data.</text>
</comment>
<dbReference type="SMART" id="SM00267">
    <property type="entry name" value="GGDEF"/>
    <property type="match status" value="1"/>
</dbReference>
<dbReference type="AlphaFoldDB" id="A0A3D8JTQ6"/>
<proteinExistence type="predicted"/>
<keyword evidence="3" id="KW-0812">Transmembrane</keyword>
<dbReference type="InterPro" id="IPR029787">
    <property type="entry name" value="Nucleotide_cyclase"/>
</dbReference>
<dbReference type="InterPro" id="IPR043128">
    <property type="entry name" value="Rev_trsase/Diguanyl_cyclase"/>
</dbReference>
<dbReference type="GO" id="GO:0005886">
    <property type="term" value="C:plasma membrane"/>
    <property type="evidence" value="ECO:0007669"/>
    <property type="project" value="TreeGrafter"/>
</dbReference>
<dbReference type="EMBL" id="QRGA01000017">
    <property type="protein sequence ID" value="RDU95781.1"/>
    <property type="molecule type" value="Genomic_DNA"/>
</dbReference>
<dbReference type="PANTHER" id="PTHR45138:SF9">
    <property type="entry name" value="DIGUANYLATE CYCLASE DGCM-RELATED"/>
    <property type="match status" value="1"/>
</dbReference>
<dbReference type="EC" id="2.7.7.65" evidence="1"/>
<evidence type="ECO:0000259" key="4">
    <source>
        <dbReference type="PROSITE" id="PS50887"/>
    </source>
</evidence>
<reference evidence="5 6" key="1">
    <citation type="submission" date="2018-08" db="EMBL/GenBank/DDBJ databases">
        <title>Paraburkholderia sp. DHOM06 isolated from forest soil.</title>
        <authorList>
            <person name="Gao Z.-H."/>
            <person name="Qiu L.-H."/>
        </authorList>
    </citation>
    <scope>NUCLEOTIDE SEQUENCE [LARGE SCALE GENOMIC DNA]</scope>
    <source>
        <strain evidence="5 6">DHOM06</strain>
    </source>
</reference>
<evidence type="ECO:0000256" key="2">
    <source>
        <dbReference type="ARBA" id="ARBA00034247"/>
    </source>
</evidence>
<dbReference type="InterPro" id="IPR000160">
    <property type="entry name" value="GGDEF_dom"/>
</dbReference>
<keyword evidence="6" id="KW-1185">Reference proteome</keyword>
<dbReference type="OrthoDB" id="9813903at2"/>
<evidence type="ECO:0000256" key="1">
    <source>
        <dbReference type="ARBA" id="ARBA00012528"/>
    </source>
</evidence>
<name>A0A3D8JTQ6_9BURK</name>
<feature type="transmembrane region" description="Helical" evidence="3">
    <location>
        <begin position="79"/>
        <end position="100"/>
    </location>
</feature>
<comment type="catalytic activity">
    <reaction evidence="2">
        <text>2 GTP = 3',3'-c-di-GMP + 2 diphosphate</text>
        <dbReference type="Rhea" id="RHEA:24898"/>
        <dbReference type="ChEBI" id="CHEBI:33019"/>
        <dbReference type="ChEBI" id="CHEBI:37565"/>
        <dbReference type="ChEBI" id="CHEBI:58805"/>
        <dbReference type="EC" id="2.7.7.65"/>
    </reaction>
</comment>
<dbReference type="FunFam" id="3.30.70.270:FF:000001">
    <property type="entry name" value="Diguanylate cyclase domain protein"/>
    <property type="match status" value="1"/>
</dbReference>
<feature type="transmembrane region" description="Helical" evidence="3">
    <location>
        <begin position="150"/>
        <end position="169"/>
    </location>
</feature>
<feature type="transmembrane region" description="Helical" evidence="3">
    <location>
        <begin position="189"/>
        <end position="209"/>
    </location>
</feature>
<organism evidence="5 6">
    <name type="scientific">Trinickia dinghuensis</name>
    <dbReference type="NCBI Taxonomy" id="2291023"/>
    <lineage>
        <taxon>Bacteria</taxon>
        <taxon>Pseudomonadati</taxon>
        <taxon>Pseudomonadota</taxon>
        <taxon>Betaproteobacteria</taxon>
        <taxon>Burkholderiales</taxon>
        <taxon>Burkholderiaceae</taxon>
        <taxon>Trinickia</taxon>
    </lineage>
</organism>
<dbReference type="NCBIfam" id="TIGR00254">
    <property type="entry name" value="GGDEF"/>
    <property type="match status" value="1"/>
</dbReference>
<dbReference type="GO" id="GO:1902201">
    <property type="term" value="P:negative regulation of bacterial-type flagellum-dependent cell motility"/>
    <property type="evidence" value="ECO:0007669"/>
    <property type="project" value="TreeGrafter"/>
</dbReference>
<evidence type="ECO:0000313" key="5">
    <source>
        <dbReference type="EMBL" id="RDU95781.1"/>
    </source>
</evidence>
<feature type="transmembrane region" description="Helical" evidence="3">
    <location>
        <begin position="271"/>
        <end position="290"/>
    </location>
</feature>
<dbReference type="PANTHER" id="PTHR45138">
    <property type="entry name" value="REGULATORY COMPONENTS OF SENSORY TRANSDUCTION SYSTEM"/>
    <property type="match status" value="1"/>
</dbReference>
<dbReference type="GO" id="GO:0043709">
    <property type="term" value="P:cell adhesion involved in single-species biofilm formation"/>
    <property type="evidence" value="ECO:0007669"/>
    <property type="project" value="TreeGrafter"/>
</dbReference>
<feature type="transmembrane region" description="Helical" evidence="3">
    <location>
        <begin position="52"/>
        <end position="72"/>
    </location>
</feature>
<dbReference type="SUPFAM" id="SSF55073">
    <property type="entry name" value="Nucleotide cyclase"/>
    <property type="match status" value="1"/>
</dbReference>
<evidence type="ECO:0000256" key="3">
    <source>
        <dbReference type="SAM" id="Phobius"/>
    </source>
</evidence>
<accession>A0A3D8JTQ6</accession>
<keyword evidence="3" id="KW-0472">Membrane</keyword>
<feature type="transmembrane region" description="Helical" evidence="3">
    <location>
        <begin position="221"/>
        <end position="251"/>
    </location>
</feature>
<dbReference type="InterPro" id="IPR050469">
    <property type="entry name" value="Diguanylate_Cyclase"/>
</dbReference>
<dbReference type="RefSeq" id="WP_115536557.1">
    <property type="nucleotide sequence ID" value="NZ_QRGA01000017.1"/>
</dbReference>